<keyword evidence="7 12" id="KW-0560">Oxidoreductase</keyword>
<dbReference type="InterPro" id="IPR015876">
    <property type="entry name" value="Acyl-CoA_DS"/>
</dbReference>
<dbReference type="PRINTS" id="PR00075">
    <property type="entry name" value="FACDDSATRASE"/>
</dbReference>
<keyword evidence="3 12" id="KW-0444">Lipid biosynthesis</keyword>
<dbReference type="PANTHER" id="PTHR11351">
    <property type="entry name" value="ACYL-COA DESATURASE"/>
    <property type="match status" value="1"/>
</dbReference>
<dbReference type="InterPro" id="IPR005804">
    <property type="entry name" value="FA_desaturase_dom"/>
</dbReference>
<dbReference type="eggNOG" id="KOG1600">
    <property type="taxonomic scope" value="Eukaryota"/>
</dbReference>
<keyword evidence="4 12" id="KW-0812">Transmembrane</keyword>
<comment type="domain">
    <text evidence="12">The histidine box domains are involved in binding the catalytic metal ions.</text>
</comment>
<evidence type="ECO:0000256" key="5">
    <source>
        <dbReference type="ARBA" id="ARBA00022832"/>
    </source>
</evidence>
<comment type="caution">
    <text evidence="15">The sequence shown here is derived from an EMBL/GenBank/DDBJ whole genome shotgun (WGS) entry which is preliminary data.</text>
</comment>
<accession>A0A212EQ61</accession>
<comment type="cofactor">
    <cofactor evidence="12">
        <name>Fe(2+)</name>
        <dbReference type="ChEBI" id="CHEBI:29033"/>
    </cofactor>
</comment>
<evidence type="ECO:0000256" key="1">
    <source>
        <dbReference type="ARBA" id="ARBA00004141"/>
    </source>
</evidence>
<evidence type="ECO:0000256" key="13">
    <source>
        <dbReference type="SAM" id="Phobius"/>
    </source>
</evidence>
<comment type="similarity">
    <text evidence="2 12">Belongs to the fatty acid desaturase type 1 family.</text>
</comment>
<sequence>MAVITFLYTFSSGMVPTLETVFFGFLCGWIGGFGVTAGAHRYWTHRAYKAKIPLQIILIIAYSVAGQNSIPNWVRDHRVHHKMSETSADPHDANRGFFFSHVGWLMMKKHPDVVKEGKKIDMSDILEDPLVRFHTKYFNTFKILFCFVIPILIPTYMWKETLFISVTASLVRYMSNLNCTWAVNSVAHIWGQKPYDINITPVENWKVSIVAMGEGWHNYHHTFPWDYKASELAYFINVTTFLIDIFGKIGWAYDFKVASPALVKAVIRKRGPRF</sequence>
<comment type="subcellular location">
    <subcellularLocation>
        <location evidence="1">Membrane</location>
        <topology evidence="1">Multi-pass membrane protein</topology>
    </subcellularLocation>
</comment>
<reference evidence="15 16" key="1">
    <citation type="journal article" date="2011" name="Cell">
        <title>The monarch butterfly genome yields insights into long-distance migration.</title>
        <authorList>
            <person name="Zhan S."/>
            <person name="Merlin C."/>
            <person name="Boore J.L."/>
            <person name="Reppert S.M."/>
        </authorList>
    </citation>
    <scope>NUCLEOTIDE SEQUENCE [LARGE SCALE GENOMIC DNA]</scope>
    <source>
        <strain evidence="15">F-2</strain>
    </source>
</reference>
<dbReference type="PANTHER" id="PTHR11351:SF21">
    <property type="entry name" value="GH07782P"/>
    <property type="match status" value="1"/>
</dbReference>
<keyword evidence="16" id="KW-1185">Reference proteome</keyword>
<dbReference type="InParanoid" id="A0A212EQ61"/>
<dbReference type="KEGG" id="dpl:KGM_213664"/>
<evidence type="ECO:0000256" key="11">
    <source>
        <dbReference type="ARBA" id="ARBA00023160"/>
    </source>
</evidence>
<evidence type="ECO:0000256" key="10">
    <source>
        <dbReference type="ARBA" id="ARBA00023136"/>
    </source>
</evidence>
<evidence type="ECO:0000256" key="2">
    <source>
        <dbReference type="ARBA" id="ARBA00009295"/>
    </source>
</evidence>
<keyword evidence="10 13" id="KW-0472">Membrane</keyword>
<dbReference type="Pfam" id="PF00487">
    <property type="entry name" value="FA_desaturase"/>
    <property type="match status" value="1"/>
</dbReference>
<evidence type="ECO:0000256" key="7">
    <source>
        <dbReference type="ARBA" id="ARBA00023002"/>
    </source>
</evidence>
<feature type="transmembrane region" description="Helical" evidence="13">
    <location>
        <begin position="20"/>
        <end position="40"/>
    </location>
</feature>
<evidence type="ECO:0000259" key="14">
    <source>
        <dbReference type="Pfam" id="PF00487"/>
    </source>
</evidence>
<evidence type="ECO:0000313" key="16">
    <source>
        <dbReference type="Proteomes" id="UP000007151"/>
    </source>
</evidence>
<proteinExistence type="inferred from homology"/>
<evidence type="ECO:0000256" key="6">
    <source>
        <dbReference type="ARBA" id="ARBA00022989"/>
    </source>
</evidence>
<dbReference type="CDD" id="cd03505">
    <property type="entry name" value="Delta9-FADS-like"/>
    <property type="match status" value="1"/>
</dbReference>
<feature type="transmembrane region" description="Helical" evidence="13">
    <location>
        <begin position="137"/>
        <end position="158"/>
    </location>
</feature>
<evidence type="ECO:0000256" key="4">
    <source>
        <dbReference type="ARBA" id="ARBA00022692"/>
    </source>
</evidence>
<dbReference type="Proteomes" id="UP000007151">
    <property type="component" value="Unassembled WGS sequence"/>
</dbReference>
<dbReference type="GO" id="GO:0004768">
    <property type="term" value="F:stearoyl-CoA 9-desaturase activity"/>
    <property type="evidence" value="ECO:0007669"/>
    <property type="project" value="TreeGrafter"/>
</dbReference>
<evidence type="ECO:0000256" key="3">
    <source>
        <dbReference type="ARBA" id="ARBA00022516"/>
    </source>
</evidence>
<dbReference type="AlphaFoldDB" id="A0A212EQ61"/>
<dbReference type="GO" id="GO:0005789">
    <property type="term" value="C:endoplasmic reticulum membrane"/>
    <property type="evidence" value="ECO:0007669"/>
    <property type="project" value="TreeGrafter"/>
</dbReference>
<keyword evidence="11 12" id="KW-0275">Fatty acid biosynthesis</keyword>
<feature type="domain" description="Fatty acid desaturase" evidence="14">
    <location>
        <begin position="21"/>
        <end position="224"/>
    </location>
</feature>
<keyword evidence="6 13" id="KW-1133">Transmembrane helix</keyword>
<evidence type="ECO:0000256" key="9">
    <source>
        <dbReference type="ARBA" id="ARBA00023098"/>
    </source>
</evidence>
<dbReference type="GO" id="GO:0006636">
    <property type="term" value="P:unsaturated fatty acid biosynthetic process"/>
    <property type="evidence" value="ECO:0007669"/>
    <property type="project" value="TreeGrafter"/>
</dbReference>
<keyword evidence="8" id="KW-0408">Iron</keyword>
<evidence type="ECO:0000256" key="8">
    <source>
        <dbReference type="ARBA" id="ARBA00023004"/>
    </source>
</evidence>
<name>A0A212EQ61_DANPL</name>
<protein>
    <submittedName>
        <fullName evidence="15">Fatty acid desaturase</fullName>
    </submittedName>
</protein>
<keyword evidence="5" id="KW-0276">Fatty acid metabolism</keyword>
<dbReference type="GO" id="GO:0005506">
    <property type="term" value="F:iron ion binding"/>
    <property type="evidence" value="ECO:0007669"/>
    <property type="project" value="TreeGrafter"/>
</dbReference>
<gene>
    <name evidence="15" type="ORF">KGM_213664</name>
</gene>
<dbReference type="EMBL" id="AGBW02013325">
    <property type="protein sequence ID" value="OWR43604.1"/>
    <property type="molecule type" value="Genomic_DNA"/>
</dbReference>
<keyword evidence="9" id="KW-0443">Lipid metabolism</keyword>
<evidence type="ECO:0000313" key="15">
    <source>
        <dbReference type="EMBL" id="OWR43604.1"/>
    </source>
</evidence>
<organism evidence="15 16">
    <name type="scientific">Danaus plexippus plexippus</name>
    <dbReference type="NCBI Taxonomy" id="278856"/>
    <lineage>
        <taxon>Eukaryota</taxon>
        <taxon>Metazoa</taxon>
        <taxon>Ecdysozoa</taxon>
        <taxon>Arthropoda</taxon>
        <taxon>Hexapoda</taxon>
        <taxon>Insecta</taxon>
        <taxon>Pterygota</taxon>
        <taxon>Neoptera</taxon>
        <taxon>Endopterygota</taxon>
        <taxon>Lepidoptera</taxon>
        <taxon>Glossata</taxon>
        <taxon>Ditrysia</taxon>
        <taxon>Papilionoidea</taxon>
        <taxon>Nymphalidae</taxon>
        <taxon>Danainae</taxon>
        <taxon>Danaini</taxon>
        <taxon>Danaina</taxon>
        <taxon>Danaus</taxon>
        <taxon>Danaus</taxon>
    </lineage>
</organism>
<evidence type="ECO:0000256" key="12">
    <source>
        <dbReference type="RuleBase" id="RU000581"/>
    </source>
</evidence>